<dbReference type="Gene3D" id="3.40.50.300">
    <property type="entry name" value="P-loop containing nucleotide triphosphate hydrolases"/>
    <property type="match status" value="2"/>
</dbReference>
<dbReference type="SUPFAM" id="SSF52540">
    <property type="entry name" value="P-loop containing nucleoside triphosphate hydrolases"/>
    <property type="match status" value="1"/>
</dbReference>
<dbReference type="AlphaFoldDB" id="A0A1E3UMK1"/>
<comment type="caution">
    <text evidence="2">The sequence shown here is derived from an EMBL/GenBank/DDBJ whole genome shotgun (WGS) entry which is preliminary data.</text>
</comment>
<organism evidence="2 3">
    <name type="scientific">Eisenbergiella tayi</name>
    <dbReference type="NCBI Taxonomy" id="1432052"/>
    <lineage>
        <taxon>Bacteria</taxon>
        <taxon>Bacillati</taxon>
        <taxon>Bacillota</taxon>
        <taxon>Clostridia</taxon>
        <taxon>Lachnospirales</taxon>
        <taxon>Lachnospiraceae</taxon>
        <taxon>Eisenbergiella</taxon>
    </lineage>
</organism>
<dbReference type="Pfam" id="PF00004">
    <property type="entry name" value="AAA"/>
    <property type="match status" value="1"/>
</dbReference>
<dbReference type="InterPro" id="IPR003959">
    <property type="entry name" value="ATPase_AAA_core"/>
</dbReference>
<accession>A0A1E3UMK1</accession>
<protein>
    <recommendedName>
        <fullName evidence="1">ATPase AAA-type core domain-containing protein</fullName>
    </recommendedName>
</protein>
<dbReference type="GO" id="GO:0005524">
    <property type="term" value="F:ATP binding"/>
    <property type="evidence" value="ECO:0007669"/>
    <property type="project" value="InterPro"/>
</dbReference>
<evidence type="ECO:0000313" key="3">
    <source>
        <dbReference type="Proteomes" id="UP000094271"/>
    </source>
</evidence>
<dbReference type="InterPro" id="IPR027417">
    <property type="entry name" value="P-loop_NTPase"/>
</dbReference>
<dbReference type="EMBL" id="MEHA01000003">
    <property type="protein sequence ID" value="ODR54223.1"/>
    <property type="molecule type" value="Genomic_DNA"/>
</dbReference>
<dbReference type="Proteomes" id="UP000094271">
    <property type="component" value="Unassembled WGS sequence"/>
</dbReference>
<evidence type="ECO:0000313" key="2">
    <source>
        <dbReference type="EMBL" id="ODR54223.1"/>
    </source>
</evidence>
<dbReference type="RefSeq" id="WP_069431377.1">
    <property type="nucleotide sequence ID" value="NZ_MEHA01000003.1"/>
</dbReference>
<dbReference type="GO" id="GO:0016887">
    <property type="term" value="F:ATP hydrolysis activity"/>
    <property type="evidence" value="ECO:0007669"/>
    <property type="project" value="InterPro"/>
</dbReference>
<evidence type="ECO:0000259" key="1">
    <source>
        <dbReference type="Pfam" id="PF00004"/>
    </source>
</evidence>
<reference evidence="2 3" key="1">
    <citation type="submission" date="2016-08" db="EMBL/GenBank/DDBJ databases">
        <authorList>
            <person name="Seilhamer J.J."/>
        </authorList>
    </citation>
    <scope>NUCLEOTIDE SEQUENCE [LARGE SCALE GENOMIC DNA]</scope>
    <source>
        <strain evidence="2 3">NML150140-1</strain>
    </source>
</reference>
<dbReference type="OrthoDB" id="9808317at2"/>
<sequence>MSVSINNLFNYSRSLPVPFDTMTNKKVKVASMYGAKTESTLCGSVIKAVHAMCRCMNGTGEGAVGQIDTNKSVAEYKSSVGPDAYHLVVFDAASGSALASVYDKNTELIEQYVAHPSQRDGAAIFFALMPFLMSDAEFDETFQEYYDQFIAGYPDMAKATESMAILCDNAYRRIKDDTCPAHINITVDKSGNLMRVSQGQLDSGSFVPTSVTAGEFTIFAKTGPAVIKKAGVVVEHTDFVGKYPLTPGRTLSALELSLIPKLPEWYIIPPEVVDICKHAQKTTGRPMQMRNFLLRGPAGTGKTMGAKAIAAGLGLPYMKYTCSANTEIFDFTGMIFPETDAVSTGSLELDREREILKSMGGISYANVAKLMRLPDLDDMDYDPAGVYQALTGVENLAATVQDCMSVVLEKVTEKVQALSKRAENRQSSGQNYTYVETDFVKALKHGYLVEVQEPSTIIQPGVLVGLNSLLEQEGSITLPTGEIIRRHPDTVVIVTTNVSYEGCRQMNQSVVDRMSLVKDIELPEPEVMVQRAMAVTGCADEYLVSQMVQVVNDMADYCRKNSITDGACGMRSLIDWVISAEISGDPYLSAKYTVISKATADEEDREALITTILDPMFAPKRKRTSA</sequence>
<feature type="domain" description="ATPase AAA-type core" evidence="1">
    <location>
        <begin position="293"/>
        <end position="326"/>
    </location>
</feature>
<name>A0A1E3UMK1_9FIRM</name>
<proteinExistence type="predicted"/>
<gene>
    <name evidence="2" type="ORF">BEI59_06640</name>
</gene>